<comment type="subcellular location">
    <subcellularLocation>
        <location evidence="1">Cell membrane</location>
        <topology evidence="1">Multi-pass membrane protein</topology>
    </subcellularLocation>
</comment>
<keyword evidence="6 9" id="KW-1133">Transmembrane helix</keyword>
<dbReference type="GO" id="GO:0005886">
    <property type="term" value="C:plasma membrane"/>
    <property type="evidence" value="ECO:0007669"/>
    <property type="project" value="UniProtKB-SubCell"/>
</dbReference>
<proteinExistence type="predicted"/>
<dbReference type="PANTHER" id="PTHR33908">
    <property type="entry name" value="MANNOSYLTRANSFERASE YKCB-RELATED"/>
    <property type="match status" value="1"/>
</dbReference>
<sequence length="566" mass="62231">MHSATTTPTSKDVPISVRAVAIWLVLFCALGLFLRIQAPYFYSYSGDEAIQANVAGGESFAQVLHFARHEANPPLLHILLHYWLKLSTNPSFARLLSLLPGLALIPLYYFIGARMGGQISGLCCAGLVALSFGGIVQSTVLRMYGILLVCLSMNLLCYLRWRDSGRLMDLFGYVVFGWLAIASHFTAALYILSIATFGLYSMRHMERKHIAWWAFANGAVTAMFAMLYLLWQPTLSFLHAHDGGIYLKNTAILTDRIVGAMATPLLAANYICPAGLLLVALAYAASGRMKKPNSSSPAIQLAVWGSLLSAGLFVTGIYPALGTRHSLWMFPLLIPAAGQMIANAIRRTVRKAGGFPIGAIIAGVAACALADMWAQLAFSGEYAYWQQGPAQDMQQALAGLKPDDVIITDRHLLDAMDNQFRFRTDPVFMNEQKPRLSPYHDTQILVSPDYFEVYDGKAVMTMVRQAEAAGLLKNTRRLVFAQFYYDLPLMRDLLSCATLVTQPIYHFDPAAKETVPASQPTGLVAIGVPKQNFLDGFVPPSGKAPGCYDESHDKPEPYMPMTARHR</sequence>
<feature type="region of interest" description="Disordered" evidence="8">
    <location>
        <begin position="544"/>
        <end position="566"/>
    </location>
</feature>
<feature type="transmembrane region" description="Helical" evidence="9">
    <location>
        <begin position="267"/>
        <end position="286"/>
    </location>
</feature>
<evidence type="ECO:0000256" key="7">
    <source>
        <dbReference type="ARBA" id="ARBA00023136"/>
    </source>
</evidence>
<feature type="transmembrane region" description="Helical" evidence="9">
    <location>
        <begin position="143"/>
        <end position="161"/>
    </location>
</feature>
<reference evidence="10" key="1">
    <citation type="submission" date="2020-07" db="EMBL/GenBank/DDBJ databases">
        <title>Huge and variable diversity of episymbiotic CPR bacteria and DPANN archaea in groundwater ecosystems.</title>
        <authorList>
            <person name="He C.Y."/>
            <person name="Keren R."/>
            <person name="Whittaker M."/>
            <person name="Farag I.F."/>
            <person name="Doudna J."/>
            <person name="Cate J.H.D."/>
            <person name="Banfield J.F."/>
        </authorList>
    </citation>
    <scope>NUCLEOTIDE SEQUENCE</scope>
    <source>
        <strain evidence="10">NC_groundwater_973_Pr1_S-0.2um_54_13</strain>
    </source>
</reference>
<dbReference type="Proteomes" id="UP000753196">
    <property type="component" value="Unassembled WGS sequence"/>
</dbReference>
<evidence type="ECO:0000256" key="3">
    <source>
        <dbReference type="ARBA" id="ARBA00022676"/>
    </source>
</evidence>
<keyword evidence="7 9" id="KW-0472">Membrane</keyword>
<keyword evidence="4" id="KW-0808">Transferase</keyword>
<protein>
    <recommendedName>
        <fullName evidence="12">Glycosyltransferase RgtA/B/C/D-like domain-containing protein</fullName>
    </recommendedName>
</protein>
<feature type="transmembrane region" description="Helical" evidence="9">
    <location>
        <begin position="92"/>
        <end position="111"/>
    </location>
</feature>
<evidence type="ECO:0000256" key="1">
    <source>
        <dbReference type="ARBA" id="ARBA00004651"/>
    </source>
</evidence>
<feature type="transmembrane region" description="Helical" evidence="9">
    <location>
        <begin position="298"/>
        <end position="321"/>
    </location>
</feature>
<evidence type="ECO:0000256" key="2">
    <source>
        <dbReference type="ARBA" id="ARBA00022475"/>
    </source>
</evidence>
<feature type="transmembrane region" description="Helical" evidence="9">
    <location>
        <begin position="357"/>
        <end position="378"/>
    </location>
</feature>
<feature type="transmembrane region" description="Helical" evidence="9">
    <location>
        <begin position="173"/>
        <end position="200"/>
    </location>
</feature>
<dbReference type="PANTHER" id="PTHR33908:SF11">
    <property type="entry name" value="MEMBRANE PROTEIN"/>
    <property type="match status" value="1"/>
</dbReference>
<name>A0A932VPN5_9BACT</name>
<keyword evidence="3" id="KW-0328">Glycosyltransferase</keyword>
<evidence type="ECO:0000256" key="4">
    <source>
        <dbReference type="ARBA" id="ARBA00022679"/>
    </source>
</evidence>
<feature type="transmembrane region" description="Helical" evidence="9">
    <location>
        <begin position="15"/>
        <end position="34"/>
    </location>
</feature>
<evidence type="ECO:0000256" key="8">
    <source>
        <dbReference type="SAM" id="MobiDB-lite"/>
    </source>
</evidence>
<keyword evidence="5 9" id="KW-0812">Transmembrane</keyword>
<feature type="transmembrane region" description="Helical" evidence="9">
    <location>
        <begin position="117"/>
        <end position="136"/>
    </location>
</feature>
<gene>
    <name evidence="10" type="ORF">HY221_01885</name>
</gene>
<comment type="caution">
    <text evidence="10">The sequence shown here is derived from an EMBL/GenBank/DDBJ whole genome shotgun (WGS) entry which is preliminary data.</text>
</comment>
<feature type="transmembrane region" description="Helical" evidence="9">
    <location>
        <begin position="327"/>
        <end position="345"/>
    </location>
</feature>
<dbReference type="GO" id="GO:0016763">
    <property type="term" value="F:pentosyltransferase activity"/>
    <property type="evidence" value="ECO:0007669"/>
    <property type="project" value="TreeGrafter"/>
</dbReference>
<dbReference type="InterPro" id="IPR050297">
    <property type="entry name" value="LipidA_mod_glycosyltrf_83"/>
</dbReference>
<feature type="transmembrane region" description="Helical" evidence="9">
    <location>
        <begin position="212"/>
        <end position="231"/>
    </location>
</feature>
<evidence type="ECO:0000313" key="11">
    <source>
        <dbReference type="Proteomes" id="UP000753196"/>
    </source>
</evidence>
<dbReference type="GO" id="GO:0009103">
    <property type="term" value="P:lipopolysaccharide biosynthetic process"/>
    <property type="evidence" value="ECO:0007669"/>
    <property type="project" value="UniProtKB-ARBA"/>
</dbReference>
<keyword evidence="2" id="KW-1003">Cell membrane</keyword>
<accession>A0A932VPN5</accession>
<dbReference type="EMBL" id="JACQCR010000043">
    <property type="protein sequence ID" value="MBI3631062.1"/>
    <property type="molecule type" value="Genomic_DNA"/>
</dbReference>
<evidence type="ECO:0008006" key="12">
    <source>
        <dbReference type="Google" id="ProtNLM"/>
    </source>
</evidence>
<evidence type="ECO:0000256" key="5">
    <source>
        <dbReference type="ARBA" id="ARBA00022692"/>
    </source>
</evidence>
<evidence type="ECO:0000256" key="6">
    <source>
        <dbReference type="ARBA" id="ARBA00022989"/>
    </source>
</evidence>
<dbReference type="AlphaFoldDB" id="A0A932VPN5"/>
<evidence type="ECO:0000256" key="9">
    <source>
        <dbReference type="SAM" id="Phobius"/>
    </source>
</evidence>
<organism evidence="10 11">
    <name type="scientific">Candidatus Sungiibacteriota bacterium</name>
    <dbReference type="NCBI Taxonomy" id="2750080"/>
    <lineage>
        <taxon>Bacteria</taxon>
        <taxon>Candidatus Sungiibacteriota</taxon>
    </lineage>
</organism>
<evidence type="ECO:0000313" key="10">
    <source>
        <dbReference type="EMBL" id="MBI3631062.1"/>
    </source>
</evidence>